<comment type="similarity">
    <text evidence="2">Belongs to the fatty acid desaturase CarF family.</text>
</comment>
<dbReference type="InterPro" id="IPR052601">
    <property type="entry name" value="Plasmalogen_desaturase"/>
</dbReference>
<gene>
    <name evidence="8" type="ORF">METZ01_LOCUS164498</name>
</gene>
<sequence length="222" mass="25803">MSKQGLILTVFKYIVVSISIFLLTILSLQVTSSLIFLDYFIFSLIALFVGYLIADFLTGSVHWFCDTFFTETTPIIGPFIIFSFREHHSHPFLITEDKFIEQDTTSFFILLIPLFFSVTAEINYSLNMSDYYTHTLLIGLSIGAFSTNLFHKWAHMKVPPKFVMKLQNIGLILNHKRHKIHHMNHSKSFCVTSGLLNSFLDKIKFFQGVESFIRLFSYERRT</sequence>
<feature type="transmembrane region" description="Helical" evidence="6">
    <location>
        <begin position="131"/>
        <end position="151"/>
    </location>
</feature>
<dbReference type="GO" id="GO:0016491">
    <property type="term" value="F:oxidoreductase activity"/>
    <property type="evidence" value="ECO:0007669"/>
    <property type="project" value="TreeGrafter"/>
</dbReference>
<protein>
    <recommendedName>
        <fullName evidence="7">Lipid desaturase domain-containing protein</fullName>
    </recommendedName>
</protein>
<evidence type="ECO:0000259" key="7">
    <source>
        <dbReference type="Pfam" id="PF10520"/>
    </source>
</evidence>
<comment type="subcellular location">
    <subcellularLocation>
        <location evidence="1">Membrane</location>
        <topology evidence="1">Multi-pass membrane protein</topology>
    </subcellularLocation>
</comment>
<dbReference type="PANTHER" id="PTHR48177:SF1">
    <property type="entry name" value="PLASMANYLETHANOLAMINE DESATURASE 1"/>
    <property type="match status" value="1"/>
</dbReference>
<evidence type="ECO:0000256" key="5">
    <source>
        <dbReference type="ARBA" id="ARBA00023136"/>
    </source>
</evidence>
<organism evidence="8">
    <name type="scientific">marine metagenome</name>
    <dbReference type="NCBI Taxonomy" id="408172"/>
    <lineage>
        <taxon>unclassified sequences</taxon>
        <taxon>metagenomes</taxon>
        <taxon>ecological metagenomes</taxon>
    </lineage>
</organism>
<dbReference type="Pfam" id="PF10520">
    <property type="entry name" value="Lipid_desat"/>
    <property type="match status" value="1"/>
</dbReference>
<dbReference type="InterPro" id="IPR019547">
    <property type="entry name" value="Lipid_desat"/>
</dbReference>
<evidence type="ECO:0000256" key="3">
    <source>
        <dbReference type="ARBA" id="ARBA00022692"/>
    </source>
</evidence>
<dbReference type="AlphaFoldDB" id="A0A382BDA5"/>
<evidence type="ECO:0000256" key="1">
    <source>
        <dbReference type="ARBA" id="ARBA00004141"/>
    </source>
</evidence>
<feature type="transmembrane region" description="Helical" evidence="6">
    <location>
        <begin position="105"/>
        <end position="125"/>
    </location>
</feature>
<dbReference type="GO" id="GO:0016020">
    <property type="term" value="C:membrane"/>
    <property type="evidence" value="ECO:0007669"/>
    <property type="project" value="UniProtKB-SubCell"/>
</dbReference>
<name>A0A382BDA5_9ZZZZ</name>
<evidence type="ECO:0000256" key="6">
    <source>
        <dbReference type="SAM" id="Phobius"/>
    </source>
</evidence>
<accession>A0A382BDA5</accession>
<dbReference type="EMBL" id="UINC01029244">
    <property type="protein sequence ID" value="SVB11644.1"/>
    <property type="molecule type" value="Genomic_DNA"/>
</dbReference>
<keyword evidence="5 6" id="KW-0472">Membrane</keyword>
<evidence type="ECO:0000256" key="2">
    <source>
        <dbReference type="ARBA" id="ARBA00007620"/>
    </source>
</evidence>
<keyword evidence="3 6" id="KW-0812">Transmembrane</keyword>
<feature type="transmembrane region" description="Helical" evidence="6">
    <location>
        <begin position="6"/>
        <end position="28"/>
    </location>
</feature>
<reference evidence="8" key="1">
    <citation type="submission" date="2018-05" db="EMBL/GenBank/DDBJ databases">
        <authorList>
            <person name="Lanie J.A."/>
            <person name="Ng W.-L."/>
            <person name="Kazmierczak K.M."/>
            <person name="Andrzejewski T.M."/>
            <person name="Davidsen T.M."/>
            <person name="Wayne K.J."/>
            <person name="Tettelin H."/>
            <person name="Glass J.I."/>
            <person name="Rusch D."/>
            <person name="Podicherti R."/>
            <person name="Tsui H.-C.T."/>
            <person name="Winkler M.E."/>
        </authorList>
    </citation>
    <scope>NUCLEOTIDE SEQUENCE</scope>
</reference>
<evidence type="ECO:0000256" key="4">
    <source>
        <dbReference type="ARBA" id="ARBA00022989"/>
    </source>
</evidence>
<evidence type="ECO:0000313" key="8">
    <source>
        <dbReference type="EMBL" id="SVB11644.1"/>
    </source>
</evidence>
<proteinExistence type="inferred from homology"/>
<feature type="domain" description="Lipid desaturase" evidence="7">
    <location>
        <begin position="51"/>
        <end position="214"/>
    </location>
</feature>
<feature type="transmembrane region" description="Helical" evidence="6">
    <location>
        <begin position="60"/>
        <end position="84"/>
    </location>
</feature>
<feature type="transmembrane region" description="Helical" evidence="6">
    <location>
        <begin position="35"/>
        <end position="54"/>
    </location>
</feature>
<dbReference type="PANTHER" id="PTHR48177">
    <property type="entry name" value="TRANSMEMBRANE PROTEIN 189"/>
    <property type="match status" value="1"/>
</dbReference>
<keyword evidence="4 6" id="KW-1133">Transmembrane helix</keyword>